<comment type="caution">
    <text evidence="1">The sequence shown here is derived from an EMBL/GenBank/DDBJ whole genome shotgun (WGS) entry which is preliminary data.</text>
</comment>
<sequence>MKCNMWCKPTHEDKGRVKFLKGKKHDKCIETKPYSCSNMFGFRCKENLVEFLCSCCMLCVCCPLSVICCSIKVPFRICEKAMRGAWNWTCYGSKSRVFAEYSSFSDIDLDVTSGFMSSASHDKRDRFLHLICE</sequence>
<dbReference type="Proteomes" id="UP000447434">
    <property type="component" value="Chromosome 7"/>
</dbReference>
<evidence type="ECO:0000313" key="2">
    <source>
        <dbReference type="Proteomes" id="UP000447434"/>
    </source>
</evidence>
<dbReference type="EMBL" id="WOCE01000007">
    <property type="protein sequence ID" value="KAE9610548.1"/>
    <property type="molecule type" value="Genomic_DNA"/>
</dbReference>
<dbReference type="AlphaFoldDB" id="A0A6A4Q9B7"/>
<keyword evidence="2" id="KW-1185">Reference proteome</keyword>
<reference evidence="2" key="1">
    <citation type="journal article" date="2020" name="Nat. Commun.">
        <title>Genome sequence of the cluster root forming white lupin.</title>
        <authorList>
            <person name="Hufnagel B."/>
            <person name="Marques A."/>
            <person name="Soriano A."/>
            <person name="Marques L."/>
            <person name="Divol F."/>
            <person name="Doumas P."/>
            <person name="Sallet E."/>
            <person name="Mancinotti D."/>
            <person name="Carrere S."/>
            <person name="Marande W."/>
            <person name="Arribat S."/>
            <person name="Keller J."/>
            <person name="Huneau C."/>
            <person name="Blein T."/>
            <person name="Aime D."/>
            <person name="Laguerre M."/>
            <person name="Taylor J."/>
            <person name="Schubert V."/>
            <person name="Nelson M."/>
            <person name="Geu-Flores F."/>
            <person name="Crespi M."/>
            <person name="Gallardo-Guerrero K."/>
            <person name="Delaux P.-M."/>
            <person name="Salse J."/>
            <person name="Berges H."/>
            <person name="Guyot R."/>
            <person name="Gouzy J."/>
            <person name="Peret B."/>
        </authorList>
    </citation>
    <scope>NUCLEOTIDE SEQUENCE [LARGE SCALE GENOMIC DNA]</scope>
    <source>
        <strain evidence="2">cv. Amiga</strain>
    </source>
</reference>
<gene>
    <name evidence="1" type="ORF">Lalb_Chr07g0187771</name>
</gene>
<organism evidence="1 2">
    <name type="scientific">Lupinus albus</name>
    <name type="common">White lupine</name>
    <name type="synonym">Lupinus termis</name>
    <dbReference type="NCBI Taxonomy" id="3870"/>
    <lineage>
        <taxon>Eukaryota</taxon>
        <taxon>Viridiplantae</taxon>
        <taxon>Streptophyta</taxon>
        <taxon>Embryophyta</taxon>
        <taxon>Tracheophyta</taxon>
        <taxon>Spermatophyta</taxon>
        <taxon>Magnoliopsida</taxon>
        <taxon>eudicotyledons</taxon>
        <taxon>Gunneridae</taxon>
        <taxon>Pentapetalae</taxon>
        <taxon>rosids</taxon>
        <taxon>fabids</taxon>
        <taxon>Fabales</taxon>
        <taxon>Fabaceae</taxon>
        <taxon>Papilionoideae</taxon>
        <taxon>50 kb inversion clade</taxon>
        <taxon>genistoids sensu lato</taxon>
        <taxon>core genistoids</taxon>
        <taxon>Genisteae</taxon>
        <taxon>Lupinus</taxon>
    </lineage>
</organism>
<protein>
    <submittedName>
        <fullName evidence="1">Uncharacterized protein</fullName>
    </submittedName>
</protein>
<evidence type="ECO:0000313" key="1">
    <source>
        <dbReference type="EMBL" id="KAE9610548.1"/>
    </source>
</evidence>
<dbReference type="OrthoDB" id="1730397at2759"/>
<accession>A0A6A4Q9B7</accession>
<name>A0A6A4Q9B7_LUPAL</name>
<proteinExistence type="predicted"/>